<dbReference type="OrthoDB" id="250531at2"/>
<evidence type="ECO:0000313" key="15">
    <source>
        <dbReference type="Proteomes" id="UP000298616"/>
    </source>
</evidence>
<dbReference type="Pfam" id="PF00288">
    <property type="entry name" value="GHMP_kinases_N"/>
    <property type="match status" value="1"/>
</dbReference>
<dbReference type="GO" id="GO:0005829">
    <property type="term" value="C:cytosol"/>
    <property type="evidence" value="ECO:0007669"/>
    <property type="project" value="TreeGrafter"/>
</dbReference>
<evidence type="ECO:0000256" key="3">
    <source>
        <dbReference type="ARBA" id="ARBA00022723"/>
    </source>
</evidence>
<dbReference type="KEGG" id="fpf:DCC35_11075"/>
<dbReference type="PIRSF" id="PIRSF000530">
    <property type="entry name" value="Galactokinase"/>
    <property type="match status" value="1"/>
</dbReference>
<keyword evidence="6" id="KW-0067">ATP-binding</keyword>
<keyword evidence="5 14" id="KW-0418">Kinase</keyword>
<dbReference type="RefSeq" id="WP_137090834.1">
    <property type="nucleotide sequence ID" value="NZ_CP028923.1"/>
</dbReference>
<protein>
    <recommendedName>
        <fullName evidence="10">Galactokinase</fullName>
        <ecNumber evidence="10">2.7.1.6</ecNumber>
    </recommendedName>
</protein>
<feature type="domain" description="GHMP kinase N-terminal" evidence="11">
    <location>
        <begin position="91"/>
        <end position="177"/>
    </location>
</feature>
<dbReference type="GO" id="GO:0046872">
    <property type="term" value="F:metal ion binding"/>
    <property type="evidence" value="ECO:0007669"/>
    <property type="project" value="UniProtKB-KW"/>
</dbReference>
<dbReference type="InterPro" id="IPR036554">
    <property type="entry name" value="GHMP_kinase_C_sf"/>
</dbReference>
<dbReference type="EMBL" id="CP028923">
    <property type="protein sequence ID" value="QCK15249.1"/>
    <property type="molecule type" value="Genomic_DNA"/>
</dbReference>
<dbReference type="PRINTS" id="PR00959">
    <property type="entry name" value="MEVGALKINASE"/>
</dbReference>
<feature type="domain" description="GHMP kinase C-terminal" evidence="12">
    <location>
        <begin position="282"/>
        <end position="363"/>
    </location>
</feature>
<keyword evidence="8" id="KW-0299">Galactose metabolism</keyword>
<comment type="similarity">
    <text evidence="1">Belongs to the GHMP kinase family. GalK subfamily.</text>
</comment>
<evidence type="ECO:0000256" key="6">
    <source>
        <dbReference type="ARBA" id="ARBA00022840"/>
    </source>
</evidence>
<dbReference type="PANTHER" id="PTHR10457:SF7">
    <property type="entry name" value="GALACTOKINASE-RELATED"/>
    <property type="match status" value="1"/>
</dbReference>
<evidence type="ECO:0000259" key="13">
    <source>
        <dbReference type="Pfam" id="PF10509"/>
    </source>
</evidence>
<dbReference type="InterPro" id="IPR006206">
    <property type="entry name" value="Mevalonate/galactokinase"/>
</dbReference>
<reference evidence="14 15" key="1">
    <citation type="submission" date="2018-04" db="EMBL/GenBank/DDBJ databases">
        <title>Complete genome uncultured novel isolate.</title>
        <authorList>
            <person name="Merlino G."/>
        </authorList>
    </citation>
    <scope>NUCLEOTIDE SEQUENCE [LARGE SCALE GENOMIC DNA]</scope>
    <source>
        <strain evidence="15">R1DC9</strain>
    </source>
</reference>
<dbReference type="GO" id="GO:0006012">
    <property type="term" value="P:galactose metabolic process"/>
    <property type="evidence" value="ECO:0007669"/>
    <property type="project" value="UniProtKB-UniRule"/>
</dbReference>
<dbReference type="SUPFAM" id="SSF54211">
    <property type="entry name" value="Ribosomal protein S5 domain 2-like"/>
    <property type="match status" value="1"/>
</dbReference>
<keyword evidence="3" id="KW-0479">Metal-binding</keyword>
<dbReference type="InterPro" id="IPR006204">
    <property type="entry name" value="GHMP_kinase_N_dom"/>
</dbReference>
<evidence type="ECO:0000256" key="5">
    <source>
        <dbReference type="ARBA" id="ARBA00022777"/>
    </source>
</evidence>
<organism evidence="14 15">
    <name type="scientific">Mangrovivirga cuniculi</name>
    <dbReference type="NCBI Taxonomy" id="2715131"/>
    <lineage>
        <taxon>Bacteria</taxon>
        <taxon>Pseudomonadati</taxon>
        <taxon>Bacteroidota</taxon>
        <taxon>Cytophagia</taxon>
        <taxon>Cytophagales</taxon>
        <taxon>Mangrovivirgaceae</taxon>
        <taxon>Mangrovivirga</taxon>
    </lineage>
</organism>
<evidence type="ECO:0000256" key="1">
    <source>
        <dbReference type="ARBA" id="ARBA00006566"/>
    </source>
</evidence>
<dbReference type="Gene3D" id="3.30.230.10">
    <property type="match status" value="1"/>
</dbReference>
<evidence type="ECO:0000256" key="10">
    <source>
        <dbReference type="NCBIfam" id="TIGR00131"/>
    </source>
</evidence>
<dbReference type="FunFam" id="3.30.70.890:FF:000001">
    <property type="entry name" value="Galactokinase"/>
    <property type="match status" value="1"/>
</dbReference>
<evidence type="ECO:0000256" key="7">
    <source>
        <dbReference type="ARBA" id="ARBA00022842"/>
    </source>
</evidence>
<proteinExistence type="inferred from homology"/>
<evidence type="ECO:0000256" key="4">
    <source>
        <dbReference type="ARBA" id="ARBA00022741"/>
    </source>
</evidence>
<dbReference type="SUPFAM" id="SSF55060">
    <property type="entry name" value="GHMP Kinase, C-terminal domain"/>
    <property type="match status" value="1"/>
</dbReference>
<dbReference type="EC" id="2.7.1.6" evidence="10"/>
<keyword evidence="7" id="KW-0460">Magnesium</keyword>
<dbReference type="InterPro" id="IPR014721">
    <property type="entry name" value="Ribsml_uS5_D2-typ_fold_subgr"/>
</dbReference>
<keyword evidence="2" id="KW-0808">Transferase</keyword>
<dbReference type="InterPro" id="IPR000705">
    <property type="entry name" value="Galactokinase"/>
</dbReference>
<evidence type="ECO:0000256" key="9">
    <source>
        <dbReference type="ARBA" id="ARBA00023277"/>
    </source>
</evidence>
<dbReference type="InterPro" id="IPR020568">
    <property type="entry name" value="Ribosomal_Su5_D2-typ_SF"/>
</dbReference>
<dbReference type="AlphaFoldDB" id="A0A4D7JGI9"/>
<evidence type="ECO:0000259" key="12">
    <source>
        <dbReference type="Pfam" id="PF08544"/>
    </source>
</evidence>
<dbReference type="GO" id="GO:0005524">
    <property type="term" value="F:ATP binding"/>
    <property type="evidence" value="ECO:0007669"/>
    <property type="project" value="UniProtKB-UniRule"/>
</dbReference>
<evidence type="ECO:0000313" key="14">
    <source>
        <dbReference type="EMBL" id="QCK15249.1"/>
    </source>
</evidence>
<accession>A0A4D7JGI9</accession>
<dbReference type="InterPro" id="IPR019539">
    <property type="entry name" value="GalKase_N"/>
</dbReference>
<feature type="domain" description="Galactokinase N-terminal" evidence="13">
    <location>
        <begin position="11"/>
        <end position="55"/>
    </location>
</feature>
<dbReference type="Pfam" id="PF10509">
    <property type="entry name" value="GalKase_gal_bdg"/>
    <property type="match status" value="1"/>
</dbReference>
<evidence type="ECO:0000256" key="8">
    <source>
        <dbReference type="ARBA" id="ARBA00023144"/>
    </source>
</evidence>
<keyword evidence="9" id="KW-0119">Carbohydrate metabolism</keyword>
<dbReference type="InterPro" id="IPR013750">
    <property type="entry name" value="GHMP_kinase_C_dom"/>
</dbReference>
<gene>
    <name evidence="14" type="primary">galK</name>
    <name evidence="14" type="ORF">DCC35_11075</name>
</gene>
<dbReference type="Pfam" id="PF08544">
    <property type="entry name" value="GHMP_kinases_C"/>
    <property type="match status" value="1"/>
</dbReference>
<dbReference type="PRINTS" id="PR00473">
    <property type="entry name" value="GALCTOKINASE"/>
</dbReference>
<evidence type="ECO:0000259" key="11">
    <source>
        <dbReference type="Pfam" id="PF00288"/>
    </source>
</evidence>
<dbReference type="GO" id="GO:0004335">
    <property type="term" value="F:galactokinase activity"/>
    <property type="evidence" value="ECO:0007669"/>
    <property type="project" value="UniProtKB-UniRule"/>
</dbReference>
<keyword evidence="15" id="KW-1185">Reference proteome</keyword>
<evidence type="ECO:0000256" key="2">
    <source>
        <dbReference type="ARBA" id="ARBA00022679"/>
    </source>
</evidence>
<sequence length="385" mass="43884">MADLSRIRNLYYQQFESKATFLYSPGRINLLGDHTDYNAGLVMPAAIDFGITFGIGKNNTDEVNILAADRNERITFNINKIEKNHKKEWANFLLGVIDQFKRNGEKIGGFDLVFGGDLPACAGLSSSTALECGLSFGLDRIFELGLSKRDHLSITHKADKEFMGLNRTYMDQFANLFSVANHIIYLDCKNLYHEHLELEMSSFRFVLFDTQIKLDLNSSEYNARRQACDDAVETVQKYIPQVKTLRDLTPEALDKIKNKMYPPLYEKTSFIVDEIKRVEEAARDVRRKDWDAFGRKMYASHDGLRDKYKVSCPELDFLVEKSKNYDNIKGARLMGTGFGGCVIALVKMSNVEEMINDVKKAYKKKFGKKLIAYKARISNSTSLIA</sequence>
<dbReference type="PANTHER" id="PTHR10457">
    <property type="entry name" value="MEVALONATE KINASE/GALACTOKINASE"/>
    <property type="match status" value="1"/>
</dbReference>
<name>A0A4D7JGI9_9BACT</name>
<dbReference type="Proteomes" id="UP000298616">
    <property type="component" value="Chromosome"/>
</dbReference>
<dbReference type="NCBIfam" id="TIGR00131">
    <property type="entry name" value="gal_kin"/>
    <property type="match status" value="1"/>
</dbReference>
<keyword evidence="4" id="KW-0547">Nucleotide-binding</keyword>
<dbReference type="Gene3D" id="3.30.70.890">
    <property type="entry name" value="GHMP kinase, C-terminal domain"/>
    <property type="match status" value="1"/>
</dbReference>